<organism evidence="1 2">
    <name type="scientific">Mint vein banding-associated virus</name>
    <dbReference type="NCBI Taxonomy" id="265877"/>
    <lineage>
        <taxon>Viruses</taxon>
        <taxon>Riboviria</taxon>
        <taxon>Orthornavirae</taxon>
        <taxon>Kitrinoviricota</taxon>
        <taxon>Alsuviricetes</taxon>
        <taxon>Martellivirales</taxon>
        <taxon>Closteroviridae</taxon>
        <taxon>Menthavirus</taxon>
        <taxon>Menthavirus menthae</taxon>
    </lineage>
</organism>
<evidence type="ECO:0000313" key="1">
    <source>
        <dbReference type="EMBL" id="AAV80133.1"/>
    </source>
</evidence>
<proteinExistence type="predicted"/>
<keyword evidence="1" id="KW-0167">Capsid protein</keyword>
<dbReference type="EMBL" id="KJ572575">
    <property type="protein sequence ID" value="AAV80133.1"/>
    <property type="molecule type" value="Genomic_RNA"/>
</dbReference>
<dbReference type="Proteomes" id="UP000237392">
    <property type="component" value="Segment"/>
</dbReference>
<dbReference type="KEGG" id="vg:37617188"/>
<dbReference type="GeneID" id="37617188"/>
<sequence length="231" mass="25408">MGKDDIKPVTGDSSSSEVTVSKSIGDFLMNPDPTVTFEFDVKTLPNIKEAAAPGTISDKSFAYATSELKRVSGVTDDKLFNENYMIGVCQLLVYHNTCEKGPPAETGFVTVDIGGKDYKIVWQEVKAIIDRALHGAGKNPLRLWAKRLSPLCSALIKNKQIKIADTTAASWGSTGEFDEVCFDFYVPPKNADLESRSAAFMKTKVAFSQKNATERKHKEVNVIQTIDGYRI</sequence>
<evidence type="ECO:0000313" key="2">
    <source>
        <dbReference type="Proteomes" id="UP000237392"/>
    </source>
</evidence>
<dbReference type="RefSeq" id="YP_009506340.1">
    <property type="nucleotide sequence ID" value="NC_038420.1"/>
</dbReference>
<reference evidence="1 2" key="3">
    <citation type="journal article" date="2014" name="Virology">
        <title>Development of a virus detection and discovery pipeline using next generation sequencing.</title>
        <authorList>
            <person name="Ho T."/>
            <person name="Tzanetakis I.E."/>
        </authorList>
    </citation>
    <scope>NUCLEOTIDE SEQUENCE [LARGE SCALE GENOMIC DNA]</scope>
    <source>
        <strain evidence="1">NCGR MEN 454</strain>
    </source>
</reference>
<protein>
    <submittedName>
        <fullName evidence="1">Coat protein</fullName>
    </submittedName>
</protein>
<accession>Q5MXA9</accession>
<reference evidence="1 2" key="1">
    <citation type="journal article" date="2005" name="J. Virol. Methods">
        <title>The use of reverse transcriptase for efficient first- and second-strand cDNA synthesis from single- and double-stranded RNA templates.</title>
        <authorList>
            <person name="Tzanetakis I.E."/>
            <person name="Keller K.E."/>
            <person name="Martin R.R."/>
        </authorList>
    </citation>
    <scope>NUCLEOTIDE SEQUENCE [LARGE SCALE GENOMIC DNA]</scope>
    <source>
        <strain evidence="1">NCGR MEN 454</strain>
    </source>
</reference>
<reference evidence="1 2" key="2">
    <citation type="journal article" date="2005" name="Plant Dis.">
        <title>A member of the Closteroviridae from mint with similarities to all three genera of the family.</title>
        <authorList>
            <person name="Tzanetakis I.E."/>
            <person name="Postman J.D."/>
            <person name="Martin R.R."/>
        </authorList>
    </citation>
    <scope>NUCLEOTIDE SEQUENCE [LARGE SCALE GENOMIC DNA]</scope>
    <source>
        <strain evidence="1">NCGR MEN 454</strain>
    </source>
</reference>
<dbReference type="GO" id="GO:0019028">
    <property type="term" value="C:viral capsid"/>
    <property type="evidence" value="ECO:0007669"/>
    <property type="project" value="UniProtKB-KW"/>
</dbReference>
<name>Q5MXA9_9CLOS</name>
<keyword evidence="2" id="KW-1185">Reference proteome</keyword>
<keyword evidence="1" id="KW-0946">Virion</keyword>